<name>A0A9X3AQC9_9GAMM</name>
<evidence type="ECO:0000313" key="2">
    <source>
        <dbReference type="EMBL" id="MCT7358055.1"/>
    </source>
</evidence>
<evidence type="ECO:0008006" key="4">
    <source>
        <dbReference type="Google" id="ProtNLM"/>
    </source>
</evidence>
<dbReference type="EMBL" id="JAOANI010000012">
    <property type="protein sequence ID" value="MCT7358055.1"/>
    <property type="molecule type" value="Genomic_DNA"/>
</dbReference>
<dbReference type="InterPro" id="IPR036465">
    <property type="entry name" value="vWFA_dom_sf"/>
</dbReference>
<keyword evidence="3" id="KW-1185">Reference proteome</keyword>
<sequence>MIRLADQSVVVDLEGIERLKLQDFAVEVLAHEIGHHVLAPANASDHYRLLARIRQGLPTLEQHAPMVANLYTDLLINDRLQRQSGLRMHAIYQRLVDYDDPIRKPGVWALYLRIYEILWQLDRGALGVMVEDSLFNTHAWLGARLVRVYANDWLTGGARFAALLLPYLHAAEQEKEAQEKALQQLMDTQSAGQDCEPTGLIDFDDDEKVPQLHPSEDPLITDIDPDEEEASDTPRDEQIIPGRGQRREPFEYGEILRAAGLKLSDHELAVRYYREAALPYLIPFPKRAAPQTLEPQMEGLDVWEMGDALDEIDWLQSLSYSPQPVPGITTLKHRHGMVAGAEPATRPVDLDIYVDSSGSMPNPQQRISYMALAGAVICLSALRSGARVQATLWSGKHQCISTPGFVRDEDSILSILTGHFGGATAFPIHKLRDTFAQRDLQDRDCHILHISDDGITTMFDQDERGNSGWDIAAMALEKGRAGGTMALNLYREWTTQNATYANDLRKAQDQQGWEVYAVTDLAQLLEFAREFSHRHYGQRSGTLPSAKFNAE</sequence>
<dbReference type="AlphaFoldDB" id="A0A9X3AQC9"/>
<evidence type="ECO:0000256" key="1">
    <source>
        <dbReference type="SAM" id="MobiDB-lite"/>
    </source>
</evidence>
<dbReference type="Proteomes" id="UP001147830">
    <property type="component" value="Unassembled WGS sequence"/>
</dbReference>
<comment type="caution">
    <text evidence="2">The sequence shown here is derived from an EMBL/GenBank/DDBJ whole genome shotgun (WGS) entry which is preliminary data.</text>
</comment>
<organism evidence="2 3">
    <name type="scientific">Thalassolituus pacificus</name>
    <dbReference type="NCBI Taxonomy" id="2975440"/>
    <lineage>
        <taxon>Bacteria</taxon>
        <taxon>Pseudomonadati</taxon>
        <taxon>Pseudomonadota</taxon>
        <taxon>Gammaproteobacteria</taxon>
        <taxon>Oceanospirillales</taxon>
        <taxon>Oceanospirillaceae</taxon>
        <taxon>Thalassolituus</taxon>
    </lineage>
</organism>
<feature type="region of interest" description="Disordered" evidence="1">
    <location>
        <begin position="200"/>
        <end position="246"/>
    </location>
</feature>
<dbReference type="SUPFAM" id="SSF53300">
    <property type="entry name" value="vWA-like"/>
    <property type="match status" value="1"/>
</dbReference>
<accession>A0A9X3AQC9</accession>
<reference evidence="2" key="2">
    <citation type="submission" date="2022-08" db="EMBL/GenBank/DDBJ databases">
        <authorList>
            <person name="Dong C."/>
        </authorList>
    </citation>
    <scope>NUCLEOTIDE SEQUENCE</scope>
    <source>
        <strain evidence="2">59MF3M-4</strain>
    </source>
</reference>
<gene>
    <name evidence="2" type="ORF">NYR02_03340</name>
</gene>
<evidence type="ECO:0000313" key="3">
    <source>
        <dbReference type="Proteomes" id="UP001147830"/>
    </source>
</evidence>
<protein>
    <recommendedName>
        <fullName evidence="4">VWA domain-containing protein</fullName>
    </recommendedName>
</protein>
<dbReference type="RefSeq" id="WP_260974978.1">
    <property type="nucleotide sequence ID" value="NZ_JAOANI010000012.1"/>
</dbReference>
<reference evidence="2" key="1">
    <citation type="journal article" date="2022" name="Front. Microbiol.">
        <title>Genome-based taxonomic rearrangement of Oceanobacter-related bacteria including the description of Thalassolituus hydrocarbonoclasticus sp. nov. and Thalassolituus pacificus sp. nov. and emended description of the genus Thalassolituus.</title>
        <authorList>
            <person name="Dong C."/>
            <person name="Wei L."/>
            <person name="Wang J."/>
            <person name="Lai Q."/>
            <person name="Huang Z."/>
            <person name="Shao Z."/>
        </authorList>
    </citation>
    <scope>NUCLEOTIDE SEQUENCE</scope>
    <source>
        <strain evidence="2">59MF3M-4</strain>
    </source>
</reference>
<proteinExistence type="predicted"/>